<keyword evidence="7 8" id="KW-0349">Heme</keyword>
<dbReference type="HOGENOM" id="CLU_022195_0_1_1"/>
<dbReference type="InterPro" id="IPR002403">
    <property type="entry name" value="Cyt_P450_E_grp-IV"/>
</dbReference>
<keyword evidence="6 8" id="KW-0503">Monooxygenase</keyword>
<comment type="cofactor">
    <cofactor evidence="1 7">
        <name>heme</name>
        <dbReference type="ChEBI" id="CHEBI:30413"/>
    </cofactor>
</comment>
<comment type="similarity">
    <text evidence="2 8">Belongs to the cytochrome P450 family.</text>
</comment>
<dbReference type="InterPro" id="IPR036396">
    <property type="entry name" value="Cyt_P450_sf"/>
</dbReference>
<gene>
    <name evidence="10" type="ORF">OIDMADRAFT_46521</name>
</gene>
<reference evidence="11" key="2">
    <citation type="submission" date="2015-01" db="EMBL/GenBank/DDBJ databases">
        <title>Evolutionary Origins and Diversification of the Mycorrhizal Mutualists.</title>
        <authorList>
            <consortium name="DOE Joint Genome Institute"/>
            <consortium name="Mycorrhizal Genomics Consortium"/>
            <person name="Kohler A."/>
            <person name="Kuo A."/>
            <person name="Nagy L.G."/>
            <person name="Floudas D."/>
            <person name="Copeland A."/>
            <person name="Barry K.W."/>
            <person name="Cichocki N."/>
            <person name="Veneault-Fourrey C."/>
            <person name="LaButti K."/>
            <person name="Lindquist E.A."/>
            <person name="Lipzen A."/>
            <person name="Lundell T."/>
            <person name="Morin E."/>
            <person name="Murat C."/>
            <person name="Riley R."/>
            <person name="Ohm R."/>
            <person name="Sun H."/>
            <person name="Tunlid A."/>
            <person name="Henrissat B."/>
            <person name="Grigoriev I.V."/>
            <person name="Hibbett D.S."/>
            <person name="Martin F."/>
        </authorList>
    </citation>
    <scope>NUCLEOTIDE SEQUENCE [LARGE SCALE GENOMIC DNA]</scope>
    <source>
        <strain evidence="11">Zn</strain>
    </source>
</reference>
<dbReference type="STRING" id="913774.A0A0C3C1Y3"/>
<evidence type="ECO:0000256" key="5">
    <source>
        <dbReference type="ARBA" id="ARBA00023004"/>
    </source>
</evidence>
<dbReference type="EMBL" id="KN832904">
    <property type="protein sequence ID" value="KIM92858.1"/>
    <property type="molecule type" value="Genomic_DNA"/>
</dbReference>
<evidence type="ECO:0000256" key="1">
    <source>
        <dbReference type="ARBA" id="ARBA00001971"/>
    </source>
</evidence>
<dbReference type="SUPFAM" id="SSF48264">
    <property type="entry name" value="Cytochrome P450"/>
    <property type="match status" value="1"/>
</dbReference>
<keyword evidence="9" id="KW-0812">Transmembrane</keyword>
<evidence type="ECO:0000256" key="8">
    <source>
        <dbReference type="RuleBase" id="RU000461"/>
    </source>
</evidence>
<dbReference type="Proteomes" id="UP000054321">
    <property type="component" value="Unassembled WGS sequence"/>
</dbReference>
<feature type="transmembrane region" description="Helical" evidence="9">
    <location>
        <begin position="20"/>
        <end position="38"/>
    </location>
</feature>
<evidence type="ECO:0000256" key="2">
    <source>
        <dbReference type="ARBA" id="ARBA00010617"/>
    </source>
</evidence>
<evidence type="ECO:0000256" key="9">
    <source>
        <dbReference type="SAM" id="Phobius"/>
    </source>
</evidence>
<dbReference type="InterPro" id="IPR001128">
    <property type="entry name" value="Cyt_P450"/>
</dbReference>
<name>A0A0C3C1Y3_OIDMZ</name>
<sequence>MDFISQWAVGFKELSLRSQVSLCLGIFVMLFHTVTSILTRYKQLNLPVVEANNGDFKEALMEGVKKYPETPFVLKNKIILPACTLDEVRNLPENKVSFSKVVHLQIVDLTRHIMSNLDGLQEEVKYGFNKELGLCEDWTPFCAYLKLARIVALLSGRLFVGLPLSRQEEWINASVNYTRDVMVAREAIVTKPRFIRPFVAPFLPEVKSVRTYRERGTQLLEPLTNVISVQDASKERRQEGLENEGNTMMAWILKYSRDKSMRTMAENQMSLTFTAIHTTTTTVCQAVFDLVARPEYIQPLRDEIEQVMKEDGRDIASDGSFKFKKQSLPKLCKLDSFLKESQRLSPIGLTSLTRITTAPLTLSTGHTIPKGVQIAFPAYTISLDPNSTDVSSSHNPKSYSPPHEFDGFRFVKLRATEGKEHTHQFVTTAPDSIHFGYGLHACPGRFFASNEIKIVMIELLRNWDVRLKDDVESRGGTDKRPKSRVFEMAIFPDATAELEFRRRKV</sequence>
<keyword evidence="5 7" id="KW-0408">Iron</keyword>
<dbReference type="InterPro" id="IPR017972">
    <property type="entry name" value="Cyt_P450_CS"/>
</dbReference>
<feature type="binding site" description="axial binding residue" evidence="7">
    <location>
        <position position="442"/>
    </location>
    <ligand>
        <name>heme</name>
        <dbReference type="ChEBI" id="CHEBI:30413"/>
    </ligand>
    <ligandPart>
        <name>Fe</name>
        <dbReference type="ChEBI" id="CHEBI:18248"/>
    </ligandPart>
</feature>
<keyword evidence="3 7" id="KW-0479">Metal-binding</keyword>
<dbReference type="PANTHER" id="PTHR46206">
    <property type="entry name" value="CYTOCHROME P450"/>
    <property type="match status" value="1"/>
</dbReference>
<organism evidence="10 11">
    <name type="scientific">Oidiodendron maius (strain Zn)</name>
    <dbReference type="NCBI Taxonomy" id="913774"/>
    <lineage>
        <taxon>Eukaryota</taxon>
        <taxon>Fungi</taxon>
        <taxon>Dikarya</taxon>
        <taxon>Ascomycota</taxon>
        <taxon>Pezizomycotina</taxon>
        <taxon>Leotiomycetes</taxon>
        <taxon>Leotiomycetes incertae sedis</taxon>
        <taxon>Myxotrichaceae</taxon>
        <taxon>Oidiodendron</taxon>
    </lineage>
</organism>
<dbReference type="GO" id="GO:0005506">
    <property type="term" value="F:iron ion binding"/>
    <property type="evidence" value="ECO:0007669"/>
    <property type="project" value="InterPro"/>
</dbReference>
<evidence type="ECO:0000256" key="7">
    <source>
        <dbReference type="PIRSR" id="PIRSR602403-1"/>
    </source>
</evidence>
<dbReference type="AlphaFoldDB" id="A0A0C3C1Y3"/>
<keyword evidence="9" id="KW-0472">Membrane</keyword>
<dbReference type="Gene3D" id="1.10.630.10">
    <property type="entry name" value="Cytochrome P450"/>
    <property type="match status" value="1"/>
</dbReference>
<dbReference type="PROSITE" id="PS00086">
    <property type="entry name" value="CYTOCHROME_P450"/>
    <property type="match status" value="1"/>
</dbReference>
<evidence type="ECO:0008006" key="12">
    <source>
        <dbReference type="Google" id="ProtNLM"/>
    </source>
</evidence>
<evidence type="ECO:0000256" key="4">
    <source>
        <dbReference type="ARBA" id="ARBA00023002"/>
    </source>
</evidence>
<evidence type="ECO:0000313" key="11">
    <source>
        <dbReference type="Proteomes" id="UP000054321"/>
    </source>
</evidence>
<dbReference type="GO" id="GO:0016705">
    <property type="term" value="F:oxidoreductase activity, acting on paired donors, with incorporation or reduction of molecular oxygen"/>
    <property type="evidence" value="ECO:0007669"/>
    <property type="project" value="InterPro"/>
</dbReference>
<accession>A0A0C3C1Y3</accession>
<dbReference type="CDD" id="cd11041">
    <property type="entry name" value="CYP503A1-like"/>
    <property type="match status" value="1"/>
</dbReference>
<dbReference type="GO" id="GO:0020037">
    <property type="term" value="F:heme binding"/>
    <property type="evidence" value="ECO:0007669"/>
    <property type="project" value="InterPro"/>
</dbReference>
<dbReference type="InParanoid" id="A0A0C3C1Y3"/>
<protein>
    <recommendedName>
        <fullName evidence="12">Cytochrome P450 monooxygenase</fullName>
    </recommendedName>
</protein>
<proteinExistence type="inferred from homology"/>
<dbReference type="PANTHER" id="PTHR46206:SF6">
    <property type="entry name" value="CYTOCHROME P450 MONOOXYGENASE AN1598-RELATED"/>
    <property type="match status" value="1"/>
</dbReference>
<dbReference type="GO" id="GO:0004497">
    <property type="term" value="F:monooxygenase activity"/>
    <property type="evidence" value="ECO:0007669"/>
    <property type="project" value="UniProtKB-KW"/>
</dbReference>
<evidence type="ECO:0000256" key="3">
    <source>
        <dbReference type="ARBA" id="ARBA00022723"/>
    </source>
</evidence>
<evidence type="ECO:0000313" key="10">
    <source>
        <dbReference type="EMBL" id="KIM92858.1"/>
    </source>
</evidence>
<keyword evidence="9" id="KW-1133">Transmembrane helix</keyword>
<keyword evidence="11" id="KW-1185">Reference proteome</keyword>
<evidence type="ECO:0000256" key="6">
    <source>
        <dbReference type="ARBA" id="ARBA00023033"/>
    </source>
</evidence>
<reference evidence="10 11" key="1">
    <citation type="submission" date="2014-04" db="EMBL/GenBank/DDBJ databases">
        <authorList>
            <consortium name="DOE Joint Genome Institute"/>
            <person name="Kuo A."/>
            <person name="Martino E."/>
            <person name="Perotto S."/>
            <person name="Kohler A."/>
            <person name="Nagy L.G."/>
            <person name="Floudas D."/>
            <person name="Copeland A."/>
            <person name="Barry K.W."/>
            <person name="Cichocki N."/>
            <person name="Veneault-Fourrey C."/>
            <person name="LaButti K."/>
            <person name="Lindquist E.A."/>
            <person name="Lipzen A."/>
            <person name="Lundell T."/>
            <person name="Morin E."/>
            <person name="Murat C."/>
            <person name="Sun H."/>
            <person name="Tunlid A."/>
            <person name="Henrissat B."/>
            <person name="Grigoriev I.V."/>
            <person name="Hibbett D.S."/>
            <person name="Martin F."/>
            <person name="Nordberg H.P."/>
            <person name="Cantor M.N."/>
            <person name="Hua S.X."/>
        </authorList>
    </citation>
    <scope>NUCLEOTIDE SEQUENCE [LARGE SCALE GENOMIC DNA]</scope>
    <source>
        <strain evidence="10 11">Zn</strain>
    </source>
</reference>
<keyword evidence="4 8" id="KW-0560">Oxidoreductase</keyword>
<dbReference type="PRINTS" id="PR00465">
    <property type="entry name" value="EP450IV"/>
</dbReference>
<dbReference type="OrthoDB" id="1844152at2759"/>
<dbReference type="Pfam" id="PF00067">
    <property type="entry name" value="p450"/>
    <property type="match status" value="1"/>
</dbReference>